<feature type="transmembrane region" description="Helical" evidence="1">
    <location>
        <begin position="150"/>
        <end position="172"/>
    </location>
</feature>
<gene>
    <name evidence="2" type="ORF">ACFQGB_06565</name>
</gene>
<dbReference type="AlphaFoldDB" id="A0ABD5VAU6"/>
<protein>
    <recommendedName>
        <fullName evidence="4">ABC-2 type transport system permease protein</fullName>
    </recommendedName>
</protein>
<dbReference type="EMBL" id="JBHSXN010000001">
    <property type="protein sequence ID" value="MFC6952522.1"/>
    <property type="molecule type" value="Genomic_DNA"/>
</dbReference>
<evidence type="ECO:0000313" key="3">
    <source>
        <dbReference type="Proteomes" id="UP001596395"/>
    </source>
</evidence>
<accession>A0ABD5VAU6</accession>
<proteinExistence type="predicted"/>
<reference evidence="2 3" key="1">
    <citation type="journal article" date="2019" name="Int. J. Syst. Evol. Microbiol.">
        <title>The Global Catalogue of Microorganisms (GCM) 10K type strain sequencing project: providing services to taxonomists for standard genome sequencing and annotation.</title>
        <authorList>
            <consortium name="The Broad Institute Genomics Platform"/>
            <consortium name="The Broad Institute Genome Sequencing Center for Infectious Disease"/>
            <person name="Wu L."/>
            <person name="Ma J."/>
        </authorList>
    </citation>
    <scope>NUCLEOTIDE SEQUENCE [LARGE SCALE GENOMIC DNA]</scope>
    <source>
        <strain evidence="2 3">GX26</strain>
    </source>
</reference>
<feature type="transmembrane region" description="Helical" evidence="1">
    <location>
        <begin position="61"/>
        <end position="81"/>
    </location>
</feature>
<evidence type="ECO:0008006" key="4">
    <source>
        <dbReference type="Google" id="ProtNLM"/>
    </source>
</evidence>
<evidence type="ECO:0000313" key="2">
    <source>
        <dbReference type="EMBL" id="MFC6952522.1"/>
    </source>
</evidence>
<dbReference type="RefSeq" id="WP_336349496.1">
    <property type="nucleotide sequence ID" value="NZ_JAZAQL010000001.1"/>
</dbReference>
<comment type="caution">
    <text evidence="2">The sequence shown here is derived from an EMBL/GenBank/DDBJ whole genome shotgun (WGS) entry which is preliminary data.</text>
</comment>
<sequence>MVARLDRVVRLYGRYGPTRLPLGDRQDVGAGYSMAAGVLAGGIVFAPVSTLLSGTVGSARVILSATPVYIATGFVVGALTWRSLPSSVPYYSAVAALVTVAGNYLAGTAVWLLLAPVYGYEFVNPYGGVDPPTSLTEFLGAFFEVYPDTILVVVVWTIWIAVPLSLVFSYVYERSRSGE</sequence>
<keyword evidence="1" id="KW-0812">Transmembrane</keyword>
<feature type="transmembrane region" description="Helical" evidence="1">
    <location>
        <begin position="29"/>
        <end position="49"/>
    </location>
</feature>
<organism evidence="2 3">
    <name type="scientific">Halorubellus litoreus</name>
    <dbReference type="NCBI Taxonomy" id="755308"/>
    <lineage>
        <taxon>Archaea</taxon>
        <taxon>Methanobacteriati</taxon>
        <taxon>Methanobacteriota</taxon>
        <taxon>Stenosarchaea group</taxon>
        <taxon>Halobacteria</taxon>
        <taxon>Halobacteriales</taxon>
        <taxon>Halorubellaceae</taxon>
        <taxon>Halorubellus</taxon>
    </lineage>
</organism>
<keyword evidence="1" id="KW-0472">Membrane</keyword>
<name>A0ABD5VAU6_9EURY</name>
<evidence type="ECO:0000256" key="1">
    <source>
        <dbReference type="SAM" id="Phobius"/>
    </source>
</evidence>
<dbReference type="Proteomes" id="UP001596395">
    <property type="component" value="Unassembled WGS sequence"/>
</dbReference>
<keyword evidence="1" id="KW-1133">Transmembrane helix</keyword>
<feature type="transmembrane region" description="Helical" evidence="1">
    <location>
        <begin position="93"/>
        <end position="114"/>
    </location>
</feature>
<keyword evidence="3" id="KW-1185">Reference proteome</keyword>